<dbReference type="GO" id="GO:0016740">
    <property type="term" value="F:transferase activity"/>
    <property type="evidence" value="ECO:0007669"/>
    <property type="project" value="UniProtKB-KW"/>
</dbReference>
<keyword evidence="1" id="KW-0808">Transferase</keyword>
<reference evidence="5" key="2">
    <citation type="journal article" date="2019" name="Nat. Med.">
        <title>A library of human gut bacterial isolates paired with longitudinal multiomics data enables mechanistic microbiome research.</title>
        <authorList>
            <person name="Poyet M."/>
            <person name="Groussin M."/>
            <person name="Gibbons S.M."/>
            <person name="Avila-Pacheco J."/>
            <person name="Jiang X."/>
            <person name="Kearney S.M."/>
            <person name="Perrotta A.R."/>
            <person name="Berdy B."/>
            <person name="Zhao S."/>
            <person name="Lieberman T.D."/>
            <person name="Swanson P.K."/>
            <person name="Smith M."/>
            <person name="Roesemann S."/>
            <person name="Alexander J.E."/>
            <person name="Rich S.A."/>
            <person name="Livny J."/>
            <person name="Vlamakis H."/>
            <person name="Clish C."/>
            <person name="Bullock K."/>
            <person name="Deik A."/>
            <person name="Scott J."/>
            <person name="Pierce K.A."/>
            <person name="Xavier R.J."/>
            <person name="Alm E.J."/>
        </authorList>
    </citation>
    <scope>NUCLEOTIDE SEQUENCE</scope>
    <source>
        <strain evidence="5">BIOML-A12</strain>
    </source>
</reference>
<dbReference type="AlphaFoldDB" id="A0A099I834"/>
<dbReference type="InterPro" id="IPR036662">
    <property type="entry name" value="PTS_EIIA_man-typ_sf"/>
</dbReference>
<dbReference type="SUPFAM" id="SSF53062">
    <property type="entry name" value="PTS system fructose IIA component-like"/>
    <property type="match status" value="1"/>
</dbReference>
<dbReference type="GO" id="GO:0016020">
    <property type="term" value="C:membrane"/>
    <property type="evidence" value="ECO:0007669"/>
    <property type="project" value="InterPro"/>
</dbReference>
<evidence type="ECO:0000313" key="3">
    <source>
        <dbReference type="EMBL" id="KGJ54144.1"/>
    </source>
</evidence>
<gene>
    <name evidence="3" type="ORF">CIAN88_05145</name>
    <name evidence="5" type="ORF">GT664_16515</name>
    <name evidence="4" type="ORF">MKC95_20965</name>
</gene>
<dbReference type="Gene3D" id="3.40.50.510">
    <property type="entry name" value="Phosphotransferase system, mannose-type IIA component"/>
    <property type="match status" value="1"/>
</dbReference>
<dbReference type="InterPro" id="IPR051471">
    <property type="entry name" value="Bacterial_PTS_sugar_comp"/>
</dbReference>
<reference evidence="3 6" key="1">
    <citation type="submission" date="2014-08" db="EMBL/GenBank/DDBJ databases">
        <title>Clostridium innocuum, an unnegligible vancomycin-resistant pathogen causing extra-intestinal infections.</title>
        <authorList>
            <person name="Feng Y."/>
            <person name="Chiu C.-H."/>
        </authorList>
    </citation>
    <scope>NUCLEOTIDE SEQUENCE [LARGE SCALE GENOMIC DNA]</scope>
    <source>
        <strain evidence="3 6">AN88</strain>
    </source>
</reference>
<evidence type="ECO:0000259" key="2">
    <source>
        <dbReference type="PROSITE" id="PS51096"/>
    </source>
</evidence>
<evidence type="ECO:0000313" key="5">
    <source>
        <dbReference type="EMBL" id="MZH57305.1"/>
    </source>
</evidence>
<organism evidence="3 6">
    <name type="scientific">Clostridium innocuum</name>
    <dbReference type="NCBI Taxonomy" id="1522"/>
    <lineage>
        <taxon>Bacteria</taxon>
        <taxon>Bacillati</taxon>
        <taxon>Bacillota</taxon>
        <taxon>Clostridia</taxon>
        <taxon>Eubacteriales</taxon>
        <taxon>Clostridiaceae</taxon>
        <taxon>Clostridium</taxon>
    </lineage>
</organism>
<dbReference type="Proteomes" id="UP001203972">
    <property type="component" value="Unassembled WGS sequence"/>
</dbReference>
<name>A0A099I834_CLOIN</name>
<comment type="caution">
    <text evidence="3">The sequence shown here is derived from an EMBL/GenBank/DDBJ whole genome shotgun (WGS) entry which is preliminary data.</text>
</comment>
<evidence type="ECO:0000313" key="6">
    <source>
        <dbReference type="Proteomes" id="UP000030008"/>
    </source>
</evidence>
<protein>
    <submittedName>
        <fullName evidence="3">PTS fructose transporter subunit IIA</fullName>
    </submittedName>
</protein>
<dbReference type="EMBL" id="JQIF01000022">
    <property type="protein sequence ID" value="KGJ54144.1"/>
    <property type="molecule type" value="Genomic_DNA"/>
</dbReference>
<evidence type="ECO:0000313" key="4">
    <source>
        <dbReference type="EMBL" id="MCR0235241.1"/>
    </source>
</evidence>
<dbReference type="RefSeq" id="WP_008816253.1">
    <property type="nucleotide sequence ID" value="NZ_AP025565.1"/>
</dbReference>
<reference evidence="4" key="3">
    <citation type="journal article" date="2022" name="Clin. Infect. Dis.">
        <title>Association between Clostridium innocuum and antibiotic-associated diarrhea in adults and children: A cross-sectional study and comparative genomics analysis.</title>
        <authorList>
            <person name="Cherny K.E."/>
            <person name="Muscat E.B."/>
            <person name="Balaji A."/>
            <person name="Mukherjee J."/>
            <person name="Ozer E.A."/>
            <person name="Angarone M.P."/>
            <person name="Hauser A.R."/>
            <person name="Sichel J.S."/>
            <person name="Amponsah E."/>
            <person name="Kociolek L.K."/>
        </authorList>
    </citation>
    <scope>NUCLEOTIDE SEQUENCE</scope>
    <source>
        <strain evidence="4">NU1-AC-029v</strain>
    </source>
</reference>
<proteinExistence type="predicted"/>
<sequence length="129" mass="14697">MKYIIATHGYLADGYVSSIQVLTKKNNIYAVNAYVDDRDAALQLKTIIESFENQEEIIIFTDLMCGSMTQAVAPYLDRYNVRCITGINLPLILEFVLTTSTIDDAYIEHTIQEAQKQMVFVNHLLKQTQ</sequence>
<dbReference type="GO" id="GO:0009401">
    <property type="term" value="P:phosphoenolpyruvate-dependent sugar phosphotransferase system"/>
    <property type="evidence" value="ECO:0007669"/>
    <property type="project" value="InterPro"/>
</dbReference>
<dbReference type="Proteomes" id="UP000030008">
    <property type="component" value="Unassembled WGS sequence"/>
</dbReference>
<dbReference type="PROSITE" id="PS51096">
    <property type="entry name" value="PTS_EIIA_TYPE_4"/>
    <property type="match status" value="1"/>
</dbReference>
<dbReference type="InterPro" id="IPR004701">
    <property type="entry name" value="PTS_EIIA_man-typ"/>
</dbReference>
<dbReference type="EMBL" id="JAKTMA010000056">
    <property type="protein sequence ID" value="MCR0235241.1"/>
    <property type="molecule type" value="Genomic_DNA"/>
</dbReference>
<accession>A0A099I834</accession>
<evidence type="ECO:0000256" key="1">
    <source>
        <dbReference type="ARBA" id="ARBA00022679"/>
    </source>
</evidence>
<dbReference type="Pfam" id="PF03610">
    <property type="entry name" value="EIIA-man"/>
    <property type="match status" value="1"/>
</dbReference>
<dbReference type="PANTHER" id="PTHR33799:SF1">
    <property type="entry name" value="PTS SYSTEM MANNOSE-SPECIFIC EIIAB COMPONENT-RELATED"/>
    <property type="match status" value="1"/>
</dbReference>
<dbReference type="EMBL" id="WWTN01000033">
    <property type="protein sequence ID" value="MZH57305.1"/>
    <property type="molecule type" value="Genomic_DNA"/>
</dbReference>
<dbReference type="PANTHER" id="PTHR33799">
    <property type="entry name" value="PTS PERMEASE-RELATED-RELATED"/>
    <property type="match status" value="1"/>
</dbReference>
<feature type="domain" description="PTS EIIA type-4" evidence="2">
    <location>
        <begin position="1"/>
        <end position="119"/>
    </location>
</feature>
<dbReference type="Proteomes" id="UP000604383">
    <property type="component" value="Unassembled WGS sequence"/>
</dbReference>